<dbReference type="AlphaFoldDB" id="A0A510HGW7"/>
<dbReference type="EMBL" id="AP019791">
    <property type="protein sequence ID" value="BBL79236.1"/>
    <property type="molecule type" value="Genomic_DNA"/>
</dbReference>
<dbReference type="Proteomes" id="UP000318065">
    <property type="component" value="Chromosome"/>
</dbReference>
<feature type="domain" description="PaaD zinc beta ribbon" evidence="1">
    <location>
        <begin position="2"/>
        <end position="39"/>
    </location>
</feature>
<reference evidence="2" key="1">
    <citation type="journal article" date="2019" name="Microbiol. Resour. Announc.">
        <title>Complete Genome Sequence of Rubrobacter xylanophilus Strain AA3-22, Isolated from Arima Onsen in Japan.</title>
        <authorList>
            <person name="Tomariguchi N."/>
            <person name="Miyazaki K."/>
        </authorList>
    </citation>
    <scope>NUCLEOTIDE SEQUENCE [LARGE SCALE GENOMIC DNA]</scope>
    <source>
        <strain evidence="2">AA3-22</strain>
    </source>
</reference>
<dbReference type="Pfam" id="PF23451">
    <property type="entry name" value="Zn_ribbon_PaaD"/>
    <property type="match status" value="1"/>
</dbReference>
<evidence type="ECO:0000313" key="2">
    <source>
        <dbReference type="EMBL" id="BBL79236.1"/>
    </source>
</evidence>
<name>A0A510HGW7_9ACTN</name>
<proteinExistence type="predicted"/>
<accession>A0A510HGW7</accession>
<dbReference type="InterPro" id="IPR056572">
    <property type="entry name" value="Zn_ribbon_PaaD"/>
</dbReference>
<keyword evidence="3" id="KW-1185">Reference proteome</keyword>
<protein>
    <recommendedName>
        <fullName evidence="1">PaaD zinc beta ribbon domain-containing protein</fullName>
    </recommendedName>
</protein>
<evidence type="ECO:0000313" key="3">
    <source>
        <dbReference type="Proteomes" id="UP000318065"/>
    </source>
</evidence>
<sequence>MVSCPWCGSGEVEKVAEFGPHLMVSQYICRDCHNPFEAIRK</sequence>
<organism evidence="2 3">
    <name type="scientific">Rubrobacter xylanophilus</name>
    <dbReference type="NCBI Taxonomy" id="49319"/>
    <lineage>
        <taxon>Bacteria</taxon>
        <taxon>Bacillati</taxon>
        <taxon>Actinomycetota</taxon>
        <taxon>Rubrobacteria</taxon>
        <taxon>Rubrobacterales</taxon>
        <taxon>Rubrobacteraceae</taxon>
        <taxon>Rubrobacter</taxon>
    </lineage>
</organism>
<gene>
    <name evidence="2" type="ORF">RxyAA322_10900</name>
</gene>
<evidence type="ECO:0000259" key="1">
    <source>
        <dbReference type="Pfam" id="PF23451"/>
    </source>
</evidence>